<dbReference type="Proteomes" id="UP001216139">
    <property type="component" value="Chromosome"/>
</dbReference>
<feature type="transmembrane region" description="Helical" evidence="1">
    <location>
        <begin position="6"/>
        <end position="23"/>
    </location>
</feature>
<sequence>MIAFYIALKVSALLAVMILPLIGPSKKKQIRIPAPALSRLVITENGYMHYLSNTSVKAQPVS</sequence>
<evidence type="ECO:0000256" key="1">
    <source>
        <dbReference type="SAM" id="Phobius"/>
    </source>
</evidence>
<keyword evidence="1" id="KW-1133">Transmembrane helix</keyword>
<reference evidence="2 3" key="1">
    <citation type="submission" date="2023-02" db="EMBL/GenBank/DDBJ databases">
        <title>Genome sequence of Mucilaginibacter jinjuensis strain KACC 16571.</title>
        <authorList>
            <person name="Kim S."/>
            <person name="Heo J."/>
            <person name="Kwon S.-W."/>
        </authorList>
    </citation>
    <scope>NUCLEOTIDE SEQUENCE [LARGE SCALE GENOMIC DNA]</scope>
    <source>
        <strain evidence="2 3">KACC 16571</strain>
    </source>
</reference>
<dbReference type="RefSeq" id="WP_273631243.1">
    <property type="nucleotide sequence ID" value="NZ_CP117167.1"/>
</dbReference>
<dbReference type="EMBL" id="CP117167">
    <property type="protein sequence ID" value="WCT12970.1"/>
    <property type="molecule type" value="Genomic_DNA"/>
</dbReference>
<gene>
    <name evidence="2" type="ORF">PQO05_03355</name>
</gene>
<keyword evidence="1" id="KW-0472">Membrane</keyword>
<organism evidence="2 3">
    <name type="scientific">Mucilaginibacter jinjuensis</name>
    <dbReference type="NCBI Taxonomy" id="1176721"/>
    <lineage>
        <taxon>Bacteria</taxon>
        <taxon>Pseudomonadati</taxon>
        <taxon>Bacteroidota</taxon>
        <taxon>Sphingobacteriia</taxon>
        <taxon>Sphingobacteriales</taxon>
        <taxon>Sphingobacteriaceae</taxon>
        <taxon>Mucilaginibacter</taxon>
    </lineage>
</organism>
<keyword evidence="3" id="KW-1185">Reference proteome</keyword>
<name>A0ABY7TA32_9SPHI</name>
<keyword evidence="1" id="KW-0812">Transmembrane</keyword>
<proteinExistence type="predicted"/>
<evidence type="ECO:0000313" key="3">
    <source>
        <dbReference type="Proteomes" id="UP001216139"/>
    </source>
</evidence>
<evidence type="ECO:0000313" key="2">
    <source>
        <dbReference type="EMBL" id="WCT12970.1"/>
    </source>
</evidence>
<protein>
    <submittedName>
        <fullName evidence="2">Uncharacterized protein</fullName>
    </submittedName>
</protein>
<accession>A0ABY7TA32</accession>